<evidence type="ECO:0000313" key="1">
    <source>
        <dbReference type="EMBL" id="MRX55242.1"/>
    </source>
</evidence>
<protein>
    <submittedName>
        <fullName evidence="1">FbpB family small basic protein</fullName>
    </submittedName>
</protein>
<dbReference type="Pfam" id="PF13040">
    <property type="entry name" value="Fur_reg_FbpB"/>
    <property type="match status" value="1"/>
</dbReference>
<organism evidence="1 2">
    <name type="scientific">Metabacillus idriensis</name>
    <dbReference type="NCBI Taxonomy" id="324768"/>
    <lineage>
        <taxon>Bacteria</taxon>
        <taxon>Bacillati</taxon>
        <taxon>Bacillota</taxon>
        <taxon>Bacilli</taxon>
        <taxon>Bacillales</taxon>
        <taxon>Bacillaceae</taxon>
        <taxon>Metabacillus</taxon>
    </lineage>
</organism>
<sequence length="41" mass="4937">MRIKKKSFKELVEENKQTILNDKILLDKVYEKIDSKQSVKK</sequence>
<dbReference type="Proteomes" id="UP000441585">
    <property type="component" value="Unassembled WGS sequence"/>
</dbReference>
<gene>
    <name evidence="1" type="ORF">GJU41_14865</name>
</gene>
<dbReference type="RefSeq" id="WP_083328337.1">
    <property type="nucleotide sequence ID" value="NZ_CAJGAA010000003.1"/>
</dbReference>
<dbReference type="EMBL" id="WKKF01000004">
    <property type="protein sequence ID" value="MRX55242.1"/>
    <property type="molecule type" value="Genomic_DNA"/>
</dbReference>
<dbReference type="AlphaFoldDB" id="A0A6I2MD95"/>
<keyword evidence="2" id="KW-1185">Reference proteome</keyword>
<reference evidence="1 2" key="1">
    <citation type="submission" date="2019-11" db="EMBL/GenBank/DDBJ databases">
        <title>Bacillus idriensis genome.</title>
        <authorList>
            <person name="Konopka E.N."/>
            <person name="Newman J.D."/>
        </authorList>
    </citation>
    <scope>NUCLEOTIDE SEQUENCE [LARGE SCALE GENOMIC DNA]</scope>
    <source>
        <strain evidence="1 2">DSM 19097</strain>
    </source>
</reference>
<proteinExistence type="predicted"/>
<comment type="caution">
    <text evidence="1">The sequence shown here is derived from an EMBL/GenBank/DDBJ whole genome shotgun (WGS) entry which is preliminary data.</text>
</comment>
<name>A0A6I2MD95_9BACI</name>
<accession>A0A6I2MD95</accession>
<dbReference type="InterPro" id="IPR025004">
    <property type="entry name" value="SenN/SenS"/>
</dbReference>
<evidence type="ECO:0000313" key="2">
    <source>
        <dbReference type="Proteomes" id="UP000441585"/>
    </source>
</evidence>